<keyword evidence="3" id="KW-1185">Reference proteome</keyword>
<dbReference type="InterPro" id="IPR030395">
    <property type="entry name" value="GP_PDE_dom"/>
</dbReference>
<dbReference type="Pfam" id="PF03009">
    <property type="entry name" value="GDPD"/>
    <property type="match status" value="1"/>
</dbReference>
<reference evidence="2 3" key="1">
    <citation type="journal article" date="2016" name="Mol. Biol. Evol.">
        <title>Comparative Genomics of Early-Diverging Mushroom-Forming Fungi Provides Insights into the Origins of Lignocellulose Decay Capabilities.</title>
        <authorList>
            <person name="Nagy L.G."/>
            <person name="Riley R."/>
            <person name="Tritt A."/>
            <person name="Adam C."/>
            <person name="Daum C."/>
            <person name="Floudas D."/>
            <person name="Sun H."/>
            <person name="Yadav J.S."/>
            <person name="Pangilinan J."/>
            <person name="Larsson K.H."/>
            <person name="Matsuura K."/>
            <person name="Barry K."/>
            <person name="Labutti K."/>
            <person name="Kuo R."/>
            <person name="Ohm R.A."/>
            <person name="Bhattacharya S.S."/>
            <person name="Shirouzu T."/>
            <person name="Yoshinaga Y."/>
            <person name="Martin F.M."/>
            <person name="Grigoriev I.V."/>
            <person name="Hibbett D.S."/>
        </authorList>
    </citation>
    <scope>NUCLEOTIDE SEQUENCE [LARGE SCALE GENOMIC DNA]</scope>
    <source>
        <strain evidence="2 3">TUFC12733</strain>
    </source>
</reference>
<evidence type="ECO:0000313" key="3">
    <source>
        <dbReference type="Proteomes" id="UP000076738"/>
    </source>
</evidence>
<dbReference type="STRING" id="1330018.A0A167QPX9"/>
<protein>
    <submittedName>
        <fullName evidence="2">PLC-like phosphodiesterase</fullName>
    </submittedName>
</protein>
<evidence type="ECO:0000313" key="2">
    <source>
        <dbReference type="EMBL" id="KZP00131.1"/>
    </source>
</evidence>
<evidence type="ECO:0000259" key="1">
    <source>
        <dbReference type="PROSITE" id="PS51704"/>
    </source>
</evidence>
<dbReference type="GO" id="GO:0006629">
    <property type="term" value="P:lipid metabolic process"/>
    <property type="evidence" value="ECO:0007669"/>
    <property type="project" value="InterPro"/>
</dbReference>
<name>A0A167QPX9_CALVF</name>
<dbReference type="PANTHER" id="PTHR43805">
    <property type="entry name" value="GLYCEROPHOSPHORYL DIESTER PHOSPHODIESTERASE"/>
    <property type="match status" value="1"/>
</dbReference>
<accession>A0A167QPX9</accession>
<dbReference type="GO" id="GO:0008081">
    <property type="term" value="F:phosphoric diester hydrolase activity"/>
    <property type="evidence" value="ECO:0007669"/>
    <property type="project" value="InterPro"/>
</dbReference>
<proteinExistence type="predicted"/>
<dbReference type="Proteomes" id="UP000076738">
    <property type="component" value="Unassembled WGS sequence"/>
</dbReference>
<sequence length="313" mass="35797">MAKQLPECWGHRGASAAWPENTLASFEGAARDGAEGIESDVHVSLDDVILMFHDPSLERTTDGHGLIREQNFYGVNGMEYVRTKKEPKQPIPTFTGTVELLMKPENKHLKFNVDVKVHNDPVRLFTLMHDTIVAQPNWETDLAPRILLGIWHPKFLKPAKDLLPYCKRAHIGLSPYLARKYFWDSCDGFSMNFGALCTTDGQQFLTDCKAANKEIMVWTVNKEEEMMECVRWGVNAILTDRTKTWLDLRKELAADYDGTSRKASGFLYAWLSPVYWSPFQWFLWRNEQSMLEKHGGPFDIEITTDPTPAVVRA</sequence>
<dbReference type="OrthoDB" id="1058301at2759"/>
<feature type="domain" description="GP-PDE" evidence="1">
    <location>
        <begin position="6"/>
        <end position="249"/>
    </location>
</feature>
<dbReference type="SUPFAM" id="SSF51695">
    <property type="entry name" value="PLC-like phosphodiesterases"/>
    <property type="match status" value="1"/>
</dbReference>
<dbReference type="InterPro" id="IPR017946">
    <property type="entry name" value="PLC-like_Pdiesterase_TIM-brl"/>
</dbReference>
<dbReference type="PROSITE" id="PS51704">
    <property type="entry name" value="GP_PDE"/>
    <property type="match status" value="1"/>
</dbReference>
<dbReference type="CDD" id="cd08570">
    <property type="entry name" value="GDPD_YPL206cp_fungi"/>
    <property type="match status" value="1"/>
</dbReference>
<dbReference type="AlphaFoldDB" id="A0A167QPX9"/>
<dbReference type="PANTHER" id="PTHR43805:SF1">
    <property type="entry name" value="GP-PDE DOMAIN-CONTAINING PROTEIN"/>
    <property type="match status" value="1"/>
</dbReference>
<dbReference type="EMBL" id="KV417270">
    <property type="protein sequence ID" value="KZP00131.1"/>
    <property type="molecule type" value="Genomic_DNA"/>
</dbReference>
<organism evidence="2 3">
    <name type="scientific">Calocera viscosa (strain TUFC12733)</name>
    <dbReference type="NCBI Taxonomy" id="1330018"/>
    <lineage>
        <taxon>Eukaryota</taxon>
        <taxon>Fungi</taxon>
        <taxon>Dikarya</taxon>
        <taxon>Basidiomycota</taxon>
        <taxon>Agaricomycotina</taxon>
        <taxon>Dacrymycetes</taxon>
        <taxon>Dacrymycetales</taxon>
        <taxon>Dacrymycetaceae</taxon>
        <taxon>Calocera</taxon>
    </lineage>
</organism>
<dbReference type="Gene3D" id="3.20.20.190">
    <property type="entry name" value="Phosphatidylinositol (PI) phosphodiesterase"/>
    <property type="match status" value="1"/>
</dbReference>
<gene>
    <name evidence="2" type="ORF">CALVIDRAFT_322827</name>
</gene>